<dbReference type="GO" id="GO:0044183">
    <property type="term" value="F:protein folding chaperone"/>
    <property type="evidence" value="ECO:0007669"/>
    <property type="project" value="TreeGrafter"/>
</dbReference>
<dbReference type="GO" id="GO:0005829">
    <property type="term" value="C:cytosol"/>
    <property type="evidence" value="ECO:0007669"/>
    <property type="project" value="TreeGrafter"/>
</dbReference>
<dbReference type="OrthoDB" id="2942533at2759"/>
<dbReference type="STRING" id="296587.C1EI01"/>
<dbReference type="InterPro" id="IPR011990">
    <property type="entry name" value="TPR-like_helical_dom_sf"/>
</dbReference>
<evidence type="ECO:0000313" key="3">
    <source>
        <dbReference type="EMBL" id="ACO67597.1"/>
    </source>
</evidence>
<gene>
    <name evidence="3" type="ORF">MICPUN_64407</name>
</gene>
<keyword evidence="1" id="KW-0802">TPR repeat</keyword>
<keyword evidence="4" id="KW-1185">Reference proteome</keyword>
<feature type="repeat" description="TPR" evidence="1">
    <location>
        <begin position="91"/>
        <end position="124"/>
    </location>
</feature>
<dbReference type="InterPro" id="IPR050754">
    <property type="entry name" value="FKBP4/5/8-like"/>
</dbReference>
<dbReference type="GO" id="GO:0016020">
    <property type="term" value="C:membrane"/>
    <property type="evidence" value="ECO:0007669"/>
    <property type="project" value="TreeGrafter"/>
</dbReference>
<proteinExistence type="predicted"/>
<dbReference type="InterPro" id="IPR019734">
    <property type="entry name" value="TPR_rpt"/>
</dbReference>
<dbReference type="AlphaFoldDB" id="C1EI01"/>
<dbReference type="Gene3D" id="1.25.40.10">
    <property type="entry name" value="Tetratricopeptide repeat domain"/>
    <property type="match status" value="1"/>
</dbReference>
<dbReference type="RefSeq" id="XP_002506339.1">
    <property type="nucleotide sequence ID" value="XM_002506293.1"/>
</dbReference>
<dbReference type="Proteomes" id="UP000002009">
    <property type="component" value="Chromosome 15"/>
</dbReference>
<dbReference type="PROSITE" id="PS50005">
    <property type="entry name" value="TPR"/>
    <property type="match status" value="1"/>
</dbReference>
<dbReference type="InParanoid" id="C1EI01"/>
<dbReference type="GO" id="GO:0012505">
    <property type="term" value="C:endomembrane system"/>
    <property type="evidence" value="ECO:0007669"/>
    <property type="project" value="TreeGrafter"/>
</dbReference>
<sequence length="274" mass="31020">MPLIEEIAEEEPIDDVEPGRGDECSMSVDVKIQWSERLKLAGNAHFKRGNLEKAVAKYRRGAKLFEMLYAVSATDEEGYEAANERCYVAAAPLYNNLALCLYKQGKWKEAADACTDNLDLTPTDAKSLLRRAACYAKINEWVEAERDIKCALILCEEKWALRSAAETRKEIRELRLKQNMADHAVIGGKIADMKLYDAADVAPTGEAFPHSGRRKPSVTTVEDVKKELDEMEDEDREETRRRKEDFYNGMIRSGKWRLVNASGEEIKQKARPAA</sequence>
<dbReference type="GO" id="GO:0005740">
    <property type="term" value="C:mitochondrial envelope"/>
    <property type="evidence" value="ECO:0007669"/>
    <property type="project" value="TreeGrafter"/>
</dbReference>
<feature type="region of interest" description="Disordered" evidence="2">
    <location>
        <begin position="207"/>
        <end position="243"/>
    </location>
</feature>
<dbReference type="PANTHER" id="PTHR46512:SF1">
    <property type="entry name" value="PEPTIDYLPROLYL ISOMERASE"/>
    <property type="match status" value="1"/>
</dbReference>
<dbReference type="GeneID" id="8249271"/>
<dbReference type="EMBL" id="CP001333">
    <property type="protein sequence ID" value="ACO67597.1"/>
    <property type="molecule type" value="Genomic_DNA"/>
</dbReference>
<dbReference type="PANTHER" id="PTHR46512">
    <property type="entry name" value="PEPTIDYLPROLYL ISOMERASE"/>
    <property type="match status" value="1"/>
</dbReference>
<organism evidence="3 4">
    <name type="scientific">Micromonas commoda (strain RCC299 / NOUM17 / CCMP2709)</name>
    <name type="common">Picoplanktonic green alga</name>
    <dbReference type="NCBI Taxonomy" id="296587"/>
    <lineage>
        <taxon>Eukaryota</taxon>
        <taxon>Viridiplantae</taxon>
        <taxon>Chlorophyta</taxon>
        <taxon>Mamiellophyceae</taxon>
        <taxon>Mamiellales</taxon>
        <taxon>Mamiellaceae</taxon>
        <taxon>Micromonas</taxon>
    </lineage>
</organism>
<evidence type="ECO:0000256" key="2">
    <source>
        <dbReference type="SAM" id="MobiDB-lite"/>
    </source>
</evidence>
<dbReference type="KEGG" id="mis:MICPUN_64407"/>
<dbReference type="SUPFAM" id="SSF48452">
    <property type="entry name" value="TPR-like"/>
    <property type="match status" value="1"/>
</dbReference>
<evidence type="ECO:0000313" key="4">
    <source>
        <dbReference type="Proteomes" id="UP000002009"/>
    </source>
</evidence>
<evidence type="ECO:0000256" key="1">
    <source>
        <dbReference type="PROSITE-ProRule" id="PRU00339"/>
    </source>
</evidence>
<dbReference type="SMART" id="SM00028">
    <property type="entry name" value="TPR"/>
    <property type="match status" value="3"/>
</dbReference>
<accession>C1EI01</accession>
<reference evidence="3 4" key="1">
    <citation type="journal article" date="2009" name="Science">
        <title>Green evolution and dynamic adaptations revealed by genomes of the marine picoeukaryotes Micromonas.</title>
        <authorList>
            <person name="Worden A.Z."/>
            <person name="Lee J.H."/>
            <person name="Mock T."/>
            <person name="Rouze P."/>
            <person name="Simmons M.P."/>
            <person name="Aerts A.L."/>
            <person name="Allen A.E."/>
            <person name="Cuvelier M.L."/>
            <person name="Derelle E."/>
            <person name="Everett M.V."/>
            <person name="Foulon E."/>
            <person name="Grimwood J."/>
            <person name="Gundlach H."/>
            <person name="Henrissat B."/>
            <person name="Napoli C."/>
            <person name="McDonald S.M."/>
            <person name="Parker M.S."/>
            <person name="Rombauts S."/>
            <person name="Salamov A."/>
            <person name="Von Dassow P."/>
            <person name="Badger J.H."/>
            <person name="Coutinho P.M."/>
            <person name="Demir E."/>
            <person name="Dubchak I."/>
            <person name="Gentemann C."/>
            <person name="Eikrem W."/>
            <person name="Gready J.E."/>
            <person name="John U."/>
            <person name="Lanier W."/>
            <person name="Lindquist E.A."/>
            <person name="Lucas S."/>
            <person name="Mayer K.F."/>
            <person name="Moreau H."/>
            <person name="Not F."/>
            <person name="Otillar R."/>
            <person name="Panaud O."/>
            <person name="Pangilinan J."/>
            <person name="Paulsen I."/>
            <person name="Piegu B."/>
            <person name="Poliakov A."/>
            <person name="Robbens S."/>
            <person name="Schmutz J."/>
            <person name="Toulza E."/>
            <person name="Wyss T."/>
            <person name="Zelensky A."/>
            <person name="Zhou K."/>
            <person name="Armbrust E.V."/>
            <person name="Bhattacharya D."/>
            <person name="Goodenough U.W."/>
            <person name="Van de Peer Y."/>
            <person name="Grigoriev I.V."/>
        </authorList>
    </citation>
    <scope>NUCLEOTIDE SEQUENCE [LARGE SCALE GENOMIC DNA]</scope>
    <source>
        <strain evidence="4">RCC299 / NOUM17</strain>
    </source>
</reference>
<name>C1EI01_MICCC</name>
<protein>
    <submittedName>
        <fullName evidence="3">Uncharacterized protein</fullName>
    </submittedName>
</protein>